<accession>A0A1G1XNC3</accession>
<dbReference type="EMBL" id="MHIA01000033">
    <property type="protein sequence ID" value="OGY41156.1"/>
    <property type="molecule type" value="Genomic_DNA"/>
</dbReference>
<name>A0A1G1XNC3_9BACT</name>
<proteinExistence type="predicted"/>
<evidence type="ECO:0000313" key="2">
    <source>
        <dbReference type="Proteomes" id="UP000176260"/>
    </source>
</evidence>
<comment type="caution">
    <text evidence="1">The sequence shown here is derived from an EMBL/GenBank/DDBJ whole genome shotgun (WGS) entry which is preliminary data.</text>
</comment>
<gene>
    <name evidence="1" type="ORF">A2Y67_00990</name>
</gene>
<evidence type="ECO:0008006" key="3">
    <source>
        <dbReference type="Google" id="ProtNLM"/>
    </source>
</evidence>
<protein>
    <recommendedName>
        <fullName evidence="3">N-formylglutamate amidohydrolase</fullName>
    </recommendedName>
</protein>
<organism evidence="1 2">
    <name type="scientific">Candidatus Buchananbacteria bacterium RBG_13_39_9</name>
    <dbReference type="NCBI Taxonomy" id="1797531"/>
    <lineage>
        <taxon>Bacteria</taxon>
        <taxon>Candidatus Buchananiibacteriota</taxon>
    </lineage>
</organism>
<dbReference type="AlphaFoldDB" id="A0A1G1XNC3"/>
<evidence type="ECO:0000313" key="1">
    <source>
        <dbReference type="EMBL" id="OGY41156.1"/>
    </source>
</evidence>
<dbReference type="Proteomes" id="UP000176260">
    <property type="component" value="Unassembled WGS sequence"/>
</dbReference>
<reference evidence="1 2" key="1">
    <citation type="journal article" date="2016" name="Nat. Commun.">
        <title>Thousands of microbial genomes shed light on interconnected biogeochemical processes in an aquifer system.</title>
        <authorList>
            <person name="Anantharaman K."/>
            <person name="Brown C.T."/>
            <person name="Hug L.A."/>
            <person name="Sharon I."/>
            <person name="Castelle C.J."/>
            <person name="Probst A.J."/>
            <person name="Thomas B.C."/>
            <person name="Singh A."/>
            <person name="Wilkins M.J."/>
            <person name="Karaoz U."/>
            <person name="Brodie E.L."/>
            <person name="Williams K.H."/>
            <person name="Hubbard S.S."/>
            <person name="Banfield J.F."/>
        </authorList>
    </citation>
    <scope>NUCLEOTIDE SEQUENCE [LARGE SCALE GENOMIC DNA]</scope>
</reference>
<sequence length="249" mass="28943">MIVISKEYKRTKYGFKKKGQSPFVIIAPHAAGDDLKTGLIARRLAKKLNAFLVINNKFFKSTNSKAKTKPEFVQDFNKLGWGYKNRKYFWWNKKRPMRAFYSRIAKYCDLAKSYSREKKAVAIYLHGTKENEIGIDIGVGIKTKKFNDKFIKSSESNYFCSGVPTIEIDQAKELKKLLQSELLKKYGLKVGIGCHFPAWSKRIAVQFHKNCGRDDYAIQLEINKTLRQNKKDRLYLAYLLSEVLKQIFI</sequence>